<dbReference type="InterPro" id="IPR002921">
    <property type="entry name" value="Fungal_lipase-type"/>
</dbReference>
<dbReference type="InterPro" id="IPR029058">
    <property type="entry name" value="AB_hydrolase_fold"/>
</dbReference>
<dbReference type="PANTHER" id="PTHR31403:SF7">
    <property type="entry name" value="PHOSPHOLIPASE A1-IGAMMA3, CHLOROPLASTIC"/>
    <property type="match status" value="1"/>
</dbReference>
<dbReference type="RefSeq" id="WP_344665404.1">
    <property type="nucleotide sequence ID" value="NZ_BAAAQN010000009.1"/>
</dbReference>
<dbReference type="Gene3D" id="3.40.50.1820">
    <property type="entry name" value="alpha/beta hydrolase"/>
    <property type="match status" value="1"/>
</dbReference>
<evidence type="ECO:0000256" key="1">
    <source>
        <dbReference type="ARBA" id="ARBA00022801"/>
    </source>
</evidence>
<keyword evidence="3" id="KW-0442">Lipid degradation</keyword>
<accession>A0ABN2TYY9</accession>
<sequence>MAATTITTTTASTTTTSTTTTGNTITTQTAMTLAAIAPTGAAPRPSGETLQAQTARVRAGVARQLETHTTWQLKWLALSPDNANMAYIAVNKAPGPDQVAVVIRGTTANLLDVMEDFDVSTVVPFTASGSTTPISVSKGAMTAFTEVVNMRPAVPQGQDRSNLMQALAELLSTLNPQPGVFVIGHSLGGCVASMVALYLKALPWENKPEIGVLTFAAPTAGLADFARFFNRQKWLQSVRCANVYDLVPQAWASLHNVLDDPHNDHKPWYPQGNKVNGELKMLIRALERLPGYNKYHQPCTGEQVVLLNTKYEMYNSSLVNDTVEDFMAQVAYQHANTTYLELLGAGVQLDEPPRVNALTPDDGGPTVSLVISGSGFAKFDPQNTSVDFGLIACDPAAVSIPNDTQIIVTDVPAGFGIVDVQVTNPLGTSGASPASQFAYDGPEPVTVTFIEPAEAETGSTIVISGAGFTENADVYFGKKKSPNVELVPPPPPFPPYPPVLVATIPKSGKTPKHVAGTTVDVTVAANGYSSPTSPYDEFTYTG</sequence>
<dbReference type="InterPro" id="IPR013783">
    <property type="entry name" value="Ig-like_fold"/>
</dbReference>
<evidence type="ECO:0000256" key="3">
    <source>
        <dbReference type="ARBA" id="ARBA00022963"/>
    </source>
</evidence>
<gene>
    <name evidence="7" type="ORF">GCM10009839_21800</name>
</gene>
<protein>
    <recommendedName>
        <fullName evidence="6">Fungal lipase-type domain-containing protein</fullName>
    </recommendedName>
</protein>
<evidence type="ECO:0000256" key="4">
    <source>
        <dbReference type="ARBA" id="ARBA00023098"/>
    </source>
</evidence>
<evidence type="ECO:0000259" key="6">
    <source>
        <dbReference type="Pfam" id="PF01764"/>
    </source>
</evidence>
<organism evidence="7 8">
    <name type="scientific">Catenulispora yoronensis</name>
    <dbReference type="NCBI Taxonomy" id="450799"/>
    <lineage>
        <taxon>Bacteria</taxon>
        <taxon>Bacillati</taxon>
        <taxon>Actinomycetota</taxon>
        <taxon>Actinomycetes</taxon>
        <taxon>Catenulisporales</taxon>
        <taxon>Catenulisporaceae</taxon>
        <taxon>Catenulispora</taxon>
    </lineage>
</organism>
<evidence type="ECO:0000313" key="8">
    <source>
        <dbReference type="Proteomes" id="UP001500751"/>
    </source>
</evidence>
<feature type="domain" description="Fungal lipase-type" evidence="6">
    <location>
        <begin position="101"/>
        <end position="250"/>
    </location>
</feature>
<evidence type="ECO:0000313" key="7">
    <source>
        <dbReference type="EMBL" id="GAA2023765.1"/>
    </source>
</evidence>
<comment type="caution">
    <text evidence="7">The sequence shown here is derived from an EMBL/GenBank/DDBJ whole genome shotgun (WGS) entry which is preliminary data.</text>
</comment>
<keyword evidence="1" id="KW-0378">Hydrolase</keyword>
<dbReference type="Pfam" id="PF01764">
    <property type="entry name" value="Lipase_3"/>
    <property type="match status" value="1"/>
</dbReference>
<name>A0ABN2TYY9_9ACTN</name>
<dbReference type="EMBL" id="BAAAQN010000009">
    <property type="protein sequence ID" value="GAA2023765.1"/>
    <property type="molecule type" value="Genomic_DNA"/>
</dbReference>
<dbReference type="Proteomes" id="UP001500751">
    <property type="component" value="Unassembled WGS sequence"/>
</dbReference>
<dbReference type="InterPro" id="IPR014756">
    <property type="entry name" value="Ig_E-set"/>
</dbReference>
<dbReference type="PANTHER" id="PTHR31403">
    <property type="entry name" value="PHOSPHOLIPASE A1-IBETA2, CHLOROPLASTIC"/>
    <property type="match status" value="1"/>
</dbReference>
<evidence type="ECO:0000256" key="2">
    <source>
        <dbReference type="ARBA" id="ARBA00022946"/>
    </source>
</evidence>
<feature type="region of interest" description="Disordered" evidence="5">
    <location>
        <begin position="1"/>
        <end position="22"/>
    </location>
</feature>
<dbReference type="Gene3D" id="2.60.40.10">
    <property type="entry name" value="Immunoglobulins"/>
    <property type="match status" value="2"/>
</dbReference>
<dbReference type="SUPFAM" id="SSF81296">
    <property type="entry name" value="E set domains"/>
    <property type="match status" value="1"/>
</dbReference>
<dbReference type="SUPFAM" id="SSF53474">
    <property type="entry name" value="alpha/beta-Hydrolases"/>
    <property type="match status" value="1"/>
</dbReference>
<reference evidence="7 8" key="1">
    <citation type="journal article" date="2019" name="Int. J. Syst. Evol. Microbiol.">
        <title>The Global Catalogue of Microorganisms (GCM) 10K type strain sequencing project: providing services to taxonomists for standard genome sequencing and annotation.</title>
        <authorList>
            <consortium name="The Broad Institute Genomics Platform"/>
            <consortium name="The Broad Institute Genome Sequencing Center for Infectious Disease"/>
            <person name="Wu L."/>
            <person name="Ma J."/>
        </authorList>
    </citation>
    <scope>NUCLEOTIDE SEQUENCE [LARGE SCALE GENOMIC DNA]</scope>
    <source>
        <strain evidence="7 8">JCM 16014</strain>
    </source>
</reference>
<dbReference type="CDD" id="cd00519">
    <property type="entry name" value="Lipase_3"/>
    <property type="match status" value="1"/>
</dbReference>
<evidence type="ECO:0000256" key="5">
    <source>
        <dbReference type="SAM" id="MobiDB-lite"/>
    </source>
</evidence>
<keyword evidence="8" id="KW-1185">Reference proteome</keyword>
<keyword evidence="2" id="KW-0809">Transit peptide</keyword>
<proteinExistence type="predicted"/>
<keyword evidence="4" id="KW-0443">Lipid metabolism</keyword>